<feature type="transmembrane region" description="Helical" evidence="6">
    <location>
        <begin position="212"/>
        <end position="229"/>
    </location>
</feature>
<name>A0A0U2U6K6_9BACL</name>
<dbReference type="EMBL" id="CP013652">
    <property type="protein sequence ID" value="ALS21832.1"/>
    <property type="molecule type" value="Genomic_DNA"/>
</dbReference>
<dbReference type="InterPro" id="IPR001851">
    <property type="entry name" value="ABC_transp_permease"/>
</dbReference>
<reference evidence="7 8" key="2">
    <citation type="journal article" date="2016" name="Genome Announc.">
        <title>Complete Genome Sequences of Two Interactive Moderate Thermophiles, Paenibacillus napthalenovorans 32O-Y and Paenibacillus sp. 32O-W.</title>
        <authorList>
            <person name="Butler R.R.III."/>
            <person name="Wang J."/>
            <person name="Stark B.C."/>
            <person name="Pombert J.F."/>
        </authorList>
    </citation>
    <scope>NUCLEOTIDE SEQUENCE [LARGE SCALE GENOMIC DNA]</scope>
    <source>
        <strain evidence="7 8">32O-Y</strain>
    </source>
</reference>
<feature type="transmembrane region" description="Helical" evidence="6">
    <location>
        <begin position="294"/>
        <end position="319"/>
    </location>
</feature>
<feature type="transmembrane region" description="Helical" evidence="6">
    <location>
        <begin position="34"/>
        <end position="53"/>
    </location>
</feature>
<reference evidence="8" key="1">
    <citation type="submission" date="2015-12" db="EMBL/GenBank/DDBJ databases">
        <title>Complete genome sequences of two moderately thermophilic Paenibacillus species.</title>
        <authorList>
            <person name="Butler R.III."/>
            <person name="Wang J."/>
            <person name="Stark B.C."/>
            <person name="Pombert J.-F."/>
        </authorList>
    </citation>
    <scope>NUCLEOTIDE SEQUENCE [LARGE SCALE GENOMIC DNA]</scope>
    <source>
        <strain evidence="8">32O-Y</strain>
    </source>
</reference>
<proteinExistence type="predicted"/>
<feature type="transmembrane region" description="Helical" evidence="6">
    <location>
        <begin position="12"/>
        <end position="28"/>
    </location>
</feature>
<feature type="transmembrane region" description="Helical" evidence="6">
    <location>
        <begin position="84"/>
        <end position="103"/>
    </location>
</feature>
<evidence type="ECO:0000256" key="2">
    <source>
        <dbReference type="ARBA" id="ARBA00022475"/>
    </source>
</evidence>
<feature type="transmembrane region" description="Helical" evidence="6">
    <location>
        <begin position="115"/>
        <end position="135"/>
    </location>
</feature>
<dbReference type="Pfam" id="PF02653">
    <property type="entry name" value="BPD_transp_2"/>
    <property type="match status" value="1"/>
</dbReference>
<dbReference type="OrthoDB" id="9789927at2"/>
<evidence type="ECO:0000313" key="7">
    <source>
        <dbReference type="EMBL" id="ALS21832.1"/>
    </source>
</evidence>
<keyword evidence="2" id="KW-1003">Cell membrane</keyword>
<keyword evidence="4 6" id="KW-1133">Transmembrane helix</keyword>
<dbReference type="STRING" id="162209.IJ22_14560"/>
<dbReference type="Proteomes" id="UP000061660">
    <property type="component" value="Chromosome"/>
</dbReference>
<feature type="transmembrane region" description="Helical" evidence="6">
    <location>
        <begin position="161"/>
        <end position="182"/>
    </location>
</feature>
<keyword evidence="8" id="KW-1185">Reference proteome</keyword>
<protein>
    <submittedName>
        <fullName evidence="7">ABC transporter</fullName>
    </submittedName>
</protein>
<dbReference type="PATRIC" id="fig|162209.4.peg.1544"/>
<evidence type="ECO:0000256" key="4">
    <source>
        <dbReference type="ARBA" id="ARBA00022989"/>
    </source>
</evidence>
<dbReference type="KEGG" id="pnp:IJ22_14560"/>
<dbReference type="PANTHER" id="PTHR30482:SF18">
    <property type="entry name" value="BRANCHED AMINO ACID TRANSPORT SYSTEM PERMEASE"/>
    <property type="match status" value="1"/>
</dbReference>
<feature type="transmembrane region" description="Helical" evidence="6">
    <location>
        <begin position="60"/>
        <end position="78"/>
    </location>
</feature>
<gene>
    <name evidence="7" type="ORF">IJ22_14560</name>
</gene>
<comment type="subcellular location">
    <subcellularLocation>
        <location evidence="1">Cell membrane</location>
        <topology evidence="1">Multi-pass membrane protein</topology>
    </subcellularLocation>
</comment>
<dbReference type="InterPro" id="IPR043428">
    <property type="entry name" value="LivM-like"/>
</dbReference>
<feature type="transmembrane region" description="Helical" evidence="6">
    <location>
        <begin position="262"/>
        <end position="282"/>
    </location>
</feature>
<organism evidence="7 8">
    <name type="scientific">Paenibacillus naphthalenovorans</name>
    <dbReference type="NCBI Taxonomy" id="162209"/>
    <lineage>
        <taxon>Bacteria</taxon>
        <taxon>Bacillati</taxon>
        <taxon>Bacillota</taxon>
        <taxon>Bacilli</taxon>
        <taxon>Bacillales</taxon>
        <taxon>Paenibacillaceae</taxon>
        <taxon>Paenibacillus</taxon>
    </lineage>
</organism>
<keyword evidence="5 6" id="KW-0472">Membrane</keyword>
<dbReference type="AlphaFoldDB" id="A0A0U2U6K6"/>
<sequence length="342" mass="36990">MKKQTLYASRLKPLFILMVLIVLAPVLFHSPYYLTVLVLIGIYSIITLGLSLLMGYAGQISLGHAAFFGIGAYTSGILTVKYGVAPLVAMLAGILLTGLIAFAVGIPTLKLKEHFLALATIGFNIIVYIVILGMYDLTGGASGLTGIPKFSVFGFDIRGEWNYYFLVWGIVLLLASFCINLVQSHIGRVLRGIHDSEIATLTQGIDVLKYKLQIFVLSAVFASAAGSLYAHFMNFLAPGTFYVLASIQLLIMVVVGGAQPIWGAILGAFVMTVLAEGVRHYVPMVMDVGGEIEIIIYGLLLVLVMMFMPKGLLPMIGAIQERFRRRKLPEGGGPHGQRTVGS</sequence>
<dbReference type="GO" id="GO:0005886">
    <property type="term" value="C:plasma membrane"/>
    <property type="evidence" value="ECO:0007669"/>
    <property type="project" value="UniProtKB-SubCell"/>
</dbReference>
<accession>A0A0U2U6K6</accession>
<dbReference type="CDD" id="cd06581">
    <property type="entry name" value="TM_PBP1_LivM_like"/>
    <property type="match status" value="1"/>
</dbReference>
<evidence type="ECO:0000256" key="1">
    <source>
        <dbReference type="ARBA" id="ARBA00004651"/>
    </source>
</evidence>
<evidence type="ECO:0000256" key="3">
    <source>
        <dbReference type="ARBA" id="ARBA00022692"/>
    </source>
</evidence>
<dbReference type="RefSeq" id="WP_062408181.1">
    <property type="nucleotide sequence ID" value="NZ_CP013652.1"/>
</dbReference>
<evidence type="ECO:0000256" key="5">
    <source>
        <dbReference type="ARBA" id="ARBA00023136"/>
    </source>
</evidence>
<evidence type="ECO:0000256" key="6">
    <source>
        <dbReference type="SAM" id="Phobius"/>
    </source>
</evidence>
<dbReference type="GO" id="GO:0015658">
    <property type="term" value="F:branched-chain amino acid transmembrane transporter activity"/>
    <property type="evidence" value="ECO:0007669"/>
    <property type="project" value="InterPro"/>
</dbReference>
<keyword evidence="3 6" id="KW-0812">Transmembrane</keyword>
<evidence type="ECO:0000313" key="8">
    <source>
        <dbReference type="Proteomes" id="UP000061660"/>
    </source>
</evidence>
<dbReference type="PANTHER" id="PTHR30482">
    <property type="entry name" value="HIGH-AFFINITY BRANCHED-CHAIN AMINO ACID TRANSPORT SYSTEM PERMEASE"/>
    <property type="match status" value="1"/>
</dbReference>